<sequence>MTSPPTTSTTIPENKFSASESPGTRRVFRRSLCLLMTCHDSVAVSICGYVLRVTPAVRQTWRTSWASRASWSLRTWWRKPVTQSGPPLCPGWFT</sequence>
<comment type="caution">
    <text evidence="1">The sequence shown here is derived from an EMBL/GenBank/DDBJ whole genome shotgun (WGS) entry which is preliminary data.</text>
</comment>
<dbReference type="EMBL" id="CM055739">
    <property type="protein sequence ID" value="KAJ8003358.1"/>
    <property type="molecule type" value="Genomic_DNA"/>
</dbReference>
<proteinExistence type="predicted"/>
<gene>
    <name evidence="1" type="ORF">DPEC_G00147510</name>
</gene>
<protein>
    <submittedName>
        <fullName evidence="1">Uncharacterized protein</fullName>
    </submittedName>
</protein>
<reference evidence="1" key="1">
    <citation type="submission" date="2021-05" db="EMBL/GenBank/DDBJ databases">
        <authorList>
            <person name="Pan Q."/>
            <person name="Jouanno E."/>
            <person name="Zahm M."/>
            <person name="Klopp C."/>
            <person name="Cabau C."/>
            <person name="Louis A."/>
            <person name="Berthelot C."/>
            <person name="Parey E."/>
            <person name="Roest Crollius H."/>
            <person name="Montfort J."/>
            <person name="Robinson-Rechavi M."/>
            <person name="Bouchez O."/>
            <person name="Lampietro C."/>
            <person name="Lopez Roques C."/>
            <person name="Donnadieu C."/>
            <person name="Postlethwait J."/>
            <person name="Bobe J."/>
            <person name="Dillon D."/>
            <person name="Chandos A."/>
            <person name="von Hippel F."/>
            <person name="Guiguen Y."/>
        </authorList>
    </citation>
    <scope>NUCLEOTIDE SEQUENCE</scope>
    <source>
        <strain evidence="1">YG-Jan2019</strain>
    </source>
</reference>
<keyword evidence="2" id="KW-1185">Reference proteome</keyword>
<dbReference type="Proteomes" id="UP001157502">
    <property type="component" value="Chromosome 12"/>
</dbReference>
<name>A0ACC2GHZ5_DALPE</name>
<evidence type="ECO:0000313" key="1">
    <source>
        <dbReference type="EMBL" id="KAJ8003358.1"/>
    </source>
</evidence>
<organism evidence="1 2">
    <name type="scientific">Dallia pectoralis</name>
    <name type="common">Alaska blackfish</name>
    <dbReference type="NCBI Taxonomy" id="75939"/>
    <lineage>
        <taxon>Eukaryota</taxon>
        <taxon>Metazoa</taxon>
        <taxon>Chordata</taxon>
        <taxon>Craniata</taxon>
        <taxon>Vertebrata</taxon>
        <taxon>Euteleostomi</taxon>
        <taxon>Actinopterygii</taxon>
        <taxon>Neopterygii</taxon>
        <taxon>Teleostei</taxon>
        <taxon>Protacanthopterygii</taxon>
        <taxon>Esociformes</taxon>
        <taxon>Umbridae</taxon>
        <taxon>Dallia</taxon>
    </lineage>
</organism>
<evidence type="ECO:0000313" key="2">
    <source>
        <dbReference type="Proteomes" id="UP001157502"/>
    </source>
</evidence>
<accession>A0ACC2GHZ5</accession>